<comment type="caution">
    <text evidence="1">The sequence shown here is derived from an EMBL/GenBank/DDBJ whole genome shotgun (WGS) entry which is preliminary data.</text>
</comment>
<dbReference type="EMBL" id="BOSL01000013">
    <property type="protein sequence ID" value="GIP54662.1"/>
    <property type="molecule type" value="Genomic_DNA"/>
</dbReference>
<dbReference type="InterPro" id="IPR014794">
    <property type="entry name" value="DUF1779"/>
</dbReference>
<organism evidence="1 2">
    <name type="scientific">Paenibacillus vini</name>
    <dbReference type="NCBI Taxonomy" id="1476024"/>
    <lineage>
        <taxon>Bacteria</taxon>
        <taxon>Bacillati</taxon>
        <taxon>Bacillota</taxon>
        <taxon>Bacilli</taxon>
        <taxon>Bacillales</taxon>
        <taxon>Paenibacillaceae</taxon>
        <taxon>Paenibacillus</taxon>
    </lineage>
</organism>
<accession>A0ABQ4MF84</accession>
<protein>
    <recommendedName>
        <fullName evidence="3">TATA-box binding protein</fullName>
    </recommendedName>
</protein>
<dbReference type="Gene3D" id="3.30.360.40">
    <property type="entry name" value="YwmB-like"/>
    <property type="match status" value="1"/>
</dbReference>
<dbReference type="Proteomes" id="UP000679992">
    <property type="component" value="Unassembled WGS sequence"/>
</dbReference>
<sequence>MPIPVKKWRNGSIILAGCVLLLILLLGSLAKDQATAVKEGGPVDAAAAQWDKLLALGTGSIHEEMKGTVKWQGDWNTLLAPEEAIGVLATRLGLSEVEPETVQDHEVYSAYGRSMEIRSKLTVTPVKEGTYYVILRLEGEGMETLKEMKSEQTVSGESLADEGVSIHWNAALQGTMKPETGESPDTGEIVSTSIEDRMQELEDYAAHALKMGLVENYNDADTVSRTYYIPELPISVISGGKTVSLQMAVHRNSETGMEELSLGSPLLTIEY</sequence>
<evidence type="ECO:0000313" key="1">
    <source>
        <dbReference type="EMBL" id="GIP54662.1"/>
    </source>
</evidence>
<evidence type="ECO:0008006" key="3">
    <source>
        <dbReference type="Google" id="ProtNLM"/>
    </source>
</evidence>
<name>A0ABQ4MF84_9BACL</name>
<reference evidence="1 2" key="1">
    <citation type="submission" date="2021-03" db="EMBL/GenBank/DDBJ databases">
        <title>Antimicrobial resistance genes in bacteria isolated from Japanese honey, and their potential for conferring macrolide and lincosamide resistance in the American foulbrood pathogen Paenibacillus larvae.</title>
        <authorList>
            <person name="Okamoto M."/>
            <person name="Kumagai M."/>
            <person name="Kanamori H."/>
            <person name="Takamatsu D."/>
        </authorList>
    </citation>
    <scope>NUCLEOTIDE SEQUENCE [LARGE SCALE GENOMIC DNA]</scope>
    <source>
        <strain evidence="1 2">J42TS3</strain>
    </source>
</reference>
<evidence type="ECO:0000313" key="2">
    <source>
        <dbReference type="Proteomes" id="UP000679992"/>
    </source>
</evidence>
<proteinExistence type="predicted"/>
<dbReference type="RefSeq" id="WP_213655891.1">
    <property type="nucleotide sequence ID" value="NZ_BOSL01000013.1"/>
</dbReference>
<dbReference type="Pfam" id="PF08680">
    <property type="entry name" value="DUF1779"/>
    <property type="match status" value="1"/>
</dbReference>
<keyword evidence="2" id="KW-1185">Reference proteome</keyword>
<gene>
    <name evidence="1" type="ORF">J42TS3_36970</name>
</gene>